<dbReference type="GO" id="GO:0005886">
    <property type="term" value="C:plasma membrane"/>
    <property type="evidence" value="ECO:0007669"/>
    <property type="project" value="UniProtKB-SubCell"/>
</dbReference>
<dbReference type="SUPFAM" id="SSF52172">
    <property type="entry name" value="CheY-like"/>
    <property type="match status" value="1"/>
</dbReference>
<evidence type="ECO:0000256" key="4">
    <source>
        <dbReference type="ARBA" id="ARBA00022475"/>
    </source>
</evidence>
<feature type="domain" description="Response regulatory" evidence="14">
    <location>
        <begin position="960"/>
        <end position="1077"/>
    </location>
</feature>
<keyword evidence="6" id="KW-0808">Transferase</keyword>
<dbReference type="Gene3D" id="3.30.565.10">
    <property type="entry name" value="Histidine kinase-like ATPase, C-terminal domain"/>
    <property type="match status" value="1"/>
</dbReference>
<evidence type="ECO:0000259" key="14">
    <source>
        <dbReference type="PROSITE" id="PS50110"/>
    </source>
</evidence>
<organism evidence="15 16">
    <name type="scientific">Marinagarivorans cellulosilyticus</name>
    <dbReference type="NCBI Taxonomy" id="2721545"/>
    <lineage>
        <taxon>Bacteria</taxon>
        <taxon>Pseudomonadati</taxon>
        <taxon>Pseudomonadota</taxon>
        <taxon>Gammaproteobacteria</taxon>
        <taxon>Cellvibrionales</taxon>
        <taxon>Cellvibrionaceae</taxon>
        <taxon>Marinagarivorans</taxon>
    </lineage>
</organism>
<dbReference type="SMART" id="SM00448">
    <property type="entry name" value="REC"/>
    <property type="match status" value="1"/>
</dbReference>
<evidence type="ECO:0000256" key="11">
    <source>
        <dbReference type="ARBA" id="ARBA00023136"/>
    </source>
</evidence>
<dbReference type="AlphaFoldDB" id="A0AAN1WIC0"/>
<dbReference type="InterPro" id="IPR011047">
    <property type="entry name" value="Quinoprotein_ADH-like_sf"/>
</dbReference>
<evidence type="ECO:0000313" key="15">
    <source>
        <dbReference type="EMBL" id="BCD98137.1"/>
    </source>
</evidence>
<dbReference type="Pfam" id="PF00512">
    <property type="entry name" value="HisKA"/>
    <property type="match status" value="1"/>
</dbReference>
<keyword evidence="10" id="KW-0902">Two-component regulatory system</keyword>
<dbReference type="SUPFAM" id="SSF47384">
    <property type="entry name" value="Homodimeric domain of signal transducing histidine kinase"/>
    <property type="match status" value="1"/>
</dbReference>
<dbReference type="CDD" id="cd16922">
    <property type="entry name" value="HATPase_EvgS-ArcB-TorS-like"/>
    <property type="match status" value="1"/>
</dbReference>
<evidence type="ECO:0000256" key="12">
    <source>
        <dbReference type="PROSITE-ProRule" id="PRU00169"/>
    </source>
</evidence>
<dbReference type="Gene3D" id="2.130.10.10">
    <property type="entry name" value="YVTN repeat-like/Quinoprotein amine dehydrogenase"/>
    <property type="match status" value="2"/>
</dbReference>
<dbReference type="Pfam" id="PF07494">
    <property type="entry name" value="Reg_prop"/>
    <property type="match status" value="5"/>
</dbReference>
<dbReference type="CDD" id="cd00082">
    <property type="entry name" value="HisKA"/>
    <property type="match status" value="1"/>
</dbReference>
<dbReference type="InterPro" id="IPR011006">
    <property type="entry name" value="CheY-like_superfamily"/>
</dbReference>
<accession>A0AAN1WIC0</accession>
<feature type="domain" description="Histidine kinase" evidence="13">
    <location>
        <begin position="689"/>
        <end position="907"/>
    </location>
</feature>
<dbReference type="InterPro" id="IPR015943">
    <property type="entry name" value="WD40/YVTN_repeat-like_dom_sf"/>
</dbReference>
<comment type="subcellular location">
    <subcellularLocation>
        <location evidence="2">Cell membrane</location>
    </subcellularLocation>
</comment>
<keyword evidence="5 12" id="KW-0597">Phosphoprotein</keyword>
<dbReference type="PRINTS" id="PR00344">
    <property type="entry name" value="BCTRLSENSOR"/>
</dbReference>
<keyword evidence="9" id="KW-0067">ATP-binding</keyword>
<keyword evidence="8" id="KW-0418">Kinase</keyword>
<evidence type="ECO:0000256" key="6">
    <source>
        <dbReference type="ARBA" id="ARBA00022679"/>
    </source>
</evidence>
<dbReference type="PANTHER" id="PTHR43547:SF2">
    <property type="entry name" value="HYBRID SIGNAL TRANSDUCTION HISTIDINE KINASE C"/>
    <property type="match status" value="1"/>
</dbReference>
<name>A0AAN1WIC0_9GAMM</name>
<dbReference type="FunFam" id="2.60.40.10:FF:000791">
    <property type="entry name" value="Two-component system sensor histidine kinase/response regulator"/>
    <property type="match status" value="1"/>
</dbReference>
<dbReference type="InterPro" id="IPR003661">
    <property type="entry name" value="HisK_dim/P_dom"/>
</dbReference>
<dbReference type="InterPro" id="IPR036890">
    <property type="entry name" value="HATPase_C_sf"/>
</dbReference>
<dbReference type="InterPro" id="IPR011110">
    <property type="entry name" value="Reg_prop"/>
</dbReference>
<dbReference type="InterPro" id="IPR013783">
    <property type="entry name" value="Ig-like_fold"/>
</dbReference>
<dbReference type="InterPro" id="IPR011123">
    <property type="entry name" value="Y_Y_Y"/>
</dbReference>
<dbReference type="InterPro" id="IPR001789">
    <property type="entry name" value="Sig_transdc_resp-reg_receiver"/>
</dbReference>
<feature type="modified residue" description="4-aspartylphosphate" evidence="12">
    <location>
        <position position="1010"/>
    </location>
</feature>
<dbReference type="EC" id="2.7.13.3" evidence="3"/>
<dbReference type="Proteomes" id="UP001320119">
    <property type="component" value="Chromosome"/>
</dbReference>
<dbReference type="GO" id="GO:0005524">
    <property type="term" value="F:ATP binding"/>
    <property type="evidence" value="ECO:0007669"/>
    <property type="project" value="UniProtKB-KW"/>
</dbReference>
<dbReference type="Gene3D" id="1.10.287.130">
    <property type="match status" value="1"/>
</dbReference>
<evidence type="ECO:0000256" key="5">
    <source>
        <dbReference type="ARBA" id="ARBA00022553"/>
    </source>
</evidence>
<dbReference type="SMART" id="SM00387">
    <property type="entry name" value="HATPase_c"/>
    <property type="match status" value="1"/>
</dbReference>
<keyword evidence="11" id="KW-0472">Membrane</keyword>
<dbReference type="EMBL" id="AP023086">
    <property type="protein sequence ID" value="BCD98137.1"/>
    <property type="molecule type" value="Genomic_DNA"/>
</dbReference>
<evidence type="ECO:0000313" key="16">
    <source>
        <dbReference type="Proteomes" id="UP001320119"/>
    </source>
</evidence>
<evidence type="ECO:0000256" key="3">
    <source>
        <dbReference type="ARBA" id="ARBA00012438"/>
    </source>
</evidence>
<dbReference type="PANTHER" id="PTHR43547">
    <property type="entry name" value="TWO-COMPONENT HISTIDINE KINASE"/>
    <property type="match status" value="1"/>
</dbReference>
<dbReference type="SUPFAM" id="SSF55874">
    <property type="entry name" value="ATPase domain of HSP90 chaperone/DNA topoisomerase II/histidine kinase"/>
    <property type="match status" value="1"/>
</dbReference>
<dbReference type="InterPro" id="IPR003594">
    <property type="entry name" value="HATPase_dom"/>
</dbReference>
<dbReference type="RefSeq" id="WP_236982295.1">
    <property type="nucleotide sequence ID" value="NZ_AP023086.1"/>
</dbReference>
<protein>
    <recommendedName>
        <fullName evidence="3">histidine kinase</fullName>
        <ecNumber evidence="3">2.7.13.3</ecNumber>
    </recommendedName>
</protein>
<dbReference type="Gene3D" id="2.60.40.10">
    <property type="entry name" value="Immunoglobulins"/>
    <property type="match status" value="1"/>
</dbReference>
<dbReference type="Pfam" id="PF07495">
    <property type="entry name" value="Y_Y_Y"/>
    <property type="match status" value="1"/>
</dbReference>
<dbReference type="SMART" id="SM00388">
    <property type="entry name" value="HisKA"/>
    <property type="match status" value="1"/>
</dbReference>
<dbReference type="GO" id="GO:0000155">
    <property type="term" value="F:phosphorelay sensor kinase activity"/>
    <property type="evidence" value="ECO:0007669"/>
    <property type="project" value="InterPro"/>
</dbReference>
<gene>
    <name evidence="15" type="ORF">MARGE09_P2338</name>
</gene>
<evidence type="ECO:0000259" key="13">
    <source>
        <dbReference type="PROSITE" id="PS50109"/>
    </source>
</evidence>
<dbReference type="InterPro" id="IPR005467">
    <property type="entry name" value="His_kinase_dom"/>
</dbReference>
<comment type="catalytic activity">
    <reaction evidence="1">
        <text>ATP + protein L-histidine = ADP + protein N-phospho-L-histidine.</text>
        <dbReference type="EC" id="2.7.13.3"/>
    </reaction>
</comment>
<dbReference type="KEGG" id="marq:MARGE09_P2338"/>
<evidence type="ECO:0000256" key="10">
    <source>
        <dbReference type="ARBA" id="ARBA00023012"/>
    </source>
</evidence>
<dbReference type="Pfam" id="PF02518">
    <property type="entry name" value="HATPase_c"/>
    <property type="match status" value="1"/>
</dbReference>
<keyword evidence="4" id="KW-1003">Cell membrane</keyword>
<reference evidence="15 16" key="1">
    <citation type="journal article" date="2022" name="IScience">
        <title>An ultrasensitive nanofiber-based assay for enzymatic hydrolysis and deep-sea microbial degradation of cellulose.</title>
        <authorList>
            <person name="Tsudome M."/>
            <person name="Tachioka M."/>
            <person name="Miyazaki M."/>
            <person name="Uchimura K."/>
            <person name="Tsuda M."/>
            <person name="Takaki Y."/>
            <person name="Deguchi S."/>
        </authorList>
    </citation>
    <scope>NUCLEOTIDE SEQUENCE [LARGE SCALE GENOMIC DNA]</scope>
    <source>
        <strain evidence="15 16">GE09</strain>
    </source>
</reference>
<evidence type="ECO:0000256" key="8">
    <source>
        <dbReference type="ARBA" id="ARBA00022777"/>
    </source>
</evidence>
<dbReference type="InterPro" id="IPR004358">
    <property type="entry name" value="Sig_transdc_His_kin-like_C"/>
</dbReference>
<dbReference type="SUPFAM" id="SSF50998">
    <property type="entry name" value="Quinoprotein alcohol dehydrogenase-like"/>
    <property type="match status" value="1"/>
</dbReference>
<keyword evidence="7" id="KW-0547">Nucleotide-binding</keyword>
<evidence type="ECO:0000256" key="2">
    <source>
        <dbReference type="ARBA" id="ARBA00004236"/>
    </source>
</evidence>
<dbReference type="PROSITE" id="PS50109">
    <property type="entry name" value="HIS_KIN"/>
    <property type="match status" value="1"/>
</dbReference>
<dbReference type="Gene3D" id="3.40.50.2300">
    <property type="match status" value="1"/>
</dbReference>
<dbReference type="PROSITE" id="PS50110">
    <property type="entry name" value="RESPONSE_REGULATORY"/>
    <property type="match status" value="1"/>
</dbReference>
<evidence type="ECO:0000256" key="9">
    <source>
        <dbReference type="ARBA" id="ARBA00022840"/>
    </source>
</evidence>
<sequence length="1085" mass="121054">MSVRALHIDQDNTLWLGSATKGLLRLASRDGHIIEATHFMHDPKDTASLGHNSITSIVRDHTGDLWISTLGGGVSRMNPNTQTFQNYRHSTHDDYSIGQNTVWQIYEDSQNTLWFSTDHGGLNRFNRATDNFLRITHNPHDNGSLLTNNVRSLFEDRDNNLWVGTYPLGVNVLTAGSTQFTHLKHTLDQPASLSHSGILTLANSQQGHIWVGTEGGLSALDPHSLKSWHYTAQPGTPGELQFNAVLAVAERTTGELWVGTWSGGLHRQDPTTGRFEHFAPNPSGHNGSSINSAYIWALHIDNDSLWIGTETHGINRYNFKTQQFDYFLPQVPADSKHISGPHIKDFAIDHQQYMWVATSGGLDVFDPTRQHIKHYYHNAQDPNSIISNRTSALLVDSNNQLWVGTQDGLTRINPERDQFTAVTISHGLPSNNIASLAEDNDGNIWVTTDNGLVKIHAETLHLEVLKKEMGLISNTYKRNALFFDKEHGHGKQQKLYAGSTEGLTIFNPSSLKIPNRTPKVTLTDLQIFNKSVTTNTPKSPLKKNISEAKTLEFTYDQSLITFAFSAFNYSSNQHTQYHVMLEGYDKSWRLTDTSNNVSYTHLPPGRYQFKTRVLDTNGNTNTEITSIDIVVKSHPLLTAWAYAAYALVLLGIAQLAWRYKVKRLELNKQRTLNDQLIKLDKMKDAFLANTSHELRTPLNGIIGLSENLQASLLPHLSSKQSTTFDMIIQSGKRLSHLINDILDMSKLGNQEIKLNRSPTDIFQQTETVIALLTPLLDKKPISINNHIPPSLPKAYADKNRLQQILLNLIGNAIKYSNEGYIDINAHVHRRTLTISITDMGLGISEEDLKTIFQSFTQVHHTDSREYEGSGLGLAITKQLVELHGGKIYASSTFNQGSKFSFTLPIADSKNINVRAAPRHKETTTTTRLPVSASALNSKENSGSSPTMVTTLAPAYANSTTILCVDDNAVNRMVLVGILKLHGYQTIEAENGYDAIARVQSGEKIDLIILDVMMPKISGYEVCQTLRKTHPMYKLPIIFLTAKELDSEKTQSFLAGGNDFVAKPVDKNELLARVKALLNMVFQQNN</sequence>
<dbReference type="FunFam" id="3.30.565.10:FF:000023">
    <property type="entry name" value="PAS domain-containing sensor histidine kinase"/>
    <property type="match status" value="1"/>
</dbReference>
<evidence type="ECO:0000256" key="7">
    <source>
        <dbReference type="ARBA" id="ARBA00022741"/>
    </source>
</evidence>
<dbReference type="InterPro" id="IPR036097">
    <property type="entry name" value="HisK_dim/P_sf"/>
</dbReference>
<proteinExistence type="predicted"/>
<dbReference type="Pfam" id="PF00072">
    <property type="entry name" value="Response_reg"/>
    <property type="match status" value="1"/>
</dbReference>
<keyword evidence="16" id="KW-1185">Reference proteome</keyword>
<evidence type="ECO:0000256" key="1">
    <source>
        <dbReference type="ARBA" id="ARBA00000085"/>
    </source>
</evidence>